<sequence>MKDYKDESNNPELEDEFYYCDCDCEPCEDESVDFNCDCECTSFEQSLTLKGKQMIKIRIPVPGVKMNLPIKISSKRTPVNRPIKVRIPRAIIFNHLPKGALRTELCEPESMNPKTIDTGTINICAFIHPGAHVGSNPFDNNSKIPIRIKLDIDAANKVWQQQINEKTQGIKFNLLHTIVLEKNLLGVGGNVQDFPWNQTNIGNILFEYGKKVCPNAHVFVYYMAGNHIGPIYSNGARTDAITFRTDPVIILSNSALLNNFILAHELGHFMYLNNLFGYKFDPEPSPFDPDHNIHPTNLMYYKSDYWPSSPQKPSITPAQIRKALNTRFFYE</sequence>
<comment type="caution">
    <text evidence="1">The sequence shown here is derived from an EMBL/GenBank/DDBJ whole genome shotgun (WGS) entry which is preliminary data.</text>
</comment>
<evidence type="ECO:0000313" key="2">
    <source>
        <dbReference type="Proteomes" id="UP000789845"/>
    </source>
</evidence>
<dbReference type="RefSeq" id="WP_230494677.1">
    <property type="nucleotide sequence ID" value="NZ_CAKJTG010000001.1"/>
</dbReference>
<evidence type="ECO:0000313" key="1">
    <source>
        <dbReference type="EMBL" id="CAG9606388.1"/>
    </source>
</evidence>
<accession>A0A9C7G632</accession>
<organism evidence="1 2">
    <name type="scientific">Pseudoneobacillus rhizosphaerae</name>
    <dbReference type="NCBI Taxonomy" id="2880968"/>
    <lineage>
        <taxon>Bacteria</taxon>
        <taxon>Bacillati</taxon>
        <taxon>Bacillota</taxon>
        <taxon>Bacilli</taxon>
        <taxon>Bacillales</taxon>
        <taxon>Bacillaceae</taxon>
        <taxon>Pseudoneobacillus</taxon>
    </lineage>
</organism>
<dbReference type="Proteomes" id="UP000789845">
    <property type="component" value="Unassembled WGS sequence"/>
</dbReference>
<keyword evidence="2" id="KW-1185">Reference proteome</keyword>
<name>A0A9C7G632_9BACI</name>
<proteinExistence type="predicted"/>
<protein>
    <submittedName>
        <fullName evidence="1">Uncharacterized protein</fullName>
    </submittedName>
</protein>
<dbReference type="EMBL" id="CAKJTG010000001">
    <property type="protein sequence ID" value="CAG9606388.1"/>
    <property type="molecule type" value="Genomic_DNA"/>
</dbReference>
<reference evidence="1" key="1">
    <citation type="submission" date="2021-10" db="EMBL/GenBank/DDBJ databases">
        <authorList>
            <person name="Criscuolo A."/>
        </authorList>
    </citation>
    <scope>NUCLEOTIDE SEQUENCE</scope>
    <source>
        <strain evidence="1">CIP111885</strain>
    </source>
</reference>
<dbReference type="AlphaFoldDB" id="A0A9C7G632"/>
<gene>
    <name evidence="1" type="ORF">NEOCIP111885_00076</name>
</gene>